<protein>
    <submittedName>
        <fullName evidence="8">FemAB family protein</fullName>
    </submittedName>
</protein>
<evidence type="ECO:0000313" key="9">
    <source>
        <dbReference type="Proteomes" id="UP000033858"/>
    </source>
</evidence>
<dbReference type="InterPro" id="IPR038740">
    <property type="entry name" value="BioF2-like_GNAT_dom"/>
</dbReference>
<dbReference type="PATRIC" id="fig|1618577.3.peg.31"/>
<dbReference type="AlphaFoldDB" id="A0A0G0UKD5"/>
<evidence type="ECO:0000256" key="4">
    <source>
        <dbReference type="ARBA" id="ARBA00022984"/>
    </source>
</evidence>
<feature type="domain" description="BioF2-like acetyltransferase" evidence="7">
    <location>
        <begin position="119"/>
        <end position="231"/>
    </location>
</feature>
<comment type="caution">
    <text evidence="8">The sequence shown here is derived from an EMBL/GenBank/DDBJ whole genome shotgun (WGS) entry which is preliminary data.</text>
</comment>
<dbReference type="InterPro" id="IPR050644">
    <property type="entry name" value="PG_Glycine_Bridge_Synth"/>
</dbReference>
<dbReference type="InterPro" id="IPR016181">
    <property type="entry name" value="Acyl_CoA_acyltransferase"/>
</dbReference>
<dbReference type="PANTHER" id="PTHR36174:SF1">
    <property type="entry name" value="LIPID II:GLYCINE GLYCYLTRANSFERASE"/>
    <property type="match status" value="1"/>
</dbReference>
<evidence type="ECO:0000256" key="6">
    <source>
        <dbReference type="ARBA" id="ARBA00023316"/>
    </source>
</evidence>
<dbReference type="InterPro" id="IPR003447">
    <property type="entry name" value="FEMABX"/>
</dbReference>
<dbReference type="Pfam" id="PF13480">
    <property type="entry name" value="Acetyltransf_6"/>
    <property type="match status" value="1"/>
</dbReference>
<accession>A0A0G0UKD5</accession>
<dbReference type="EMBL" id="LCAE01000002">
    <property type="protein sequence ID" value="KKR87981.1"/>
    <property type="molecule type" value="Genomic_DNA"/>
</dbReference>
<dbReference type="SUPFAM" id="SSF55729">
    <property type="entry name" value="Acyl-CoA N-acyltransferases (Nat)"/>
    <property type="match status" value="2"/>
</dbReference>
<dbReference type="GO" id="GO:0009252">
    <property type="term" value="P:peptidoglycan biosynthetic process"/>
    <property type="evidence" value="ECO:0007669"/>
    <property type="project" value="UniProtKB-KW"/>
</dbReference>
<reference evidence="8 9" key="1">
    <citation type="journal article" date="2015" name="Nature">
        <title>rRNA introns, odd ribosomes, and small enigmatic genomes across a large radiation of phyla.</title>
        <authorList>
            <person name="Brown C.T."/>
            <person name="Hug L.A."/>
            <person name="Thomas B.C."/>
            <person name="Sharon I."/>
            <person name="Castelle C.J."/>
            <person name="Singh A."/>
            <person name="Wilkins M.J."/>
            <person name="Williams K.H."/>
            <person name="Banfield J.F."/>
        </authorList>
    </citation>
    <scope>NUCLEOTIDE SEQUENCE [LARGE SCALE GENOMIC DNA]</scope>
</reference>
<evidence type="ECO:0000256" key="2">
    <source>
        <dbReference type="ARBA" id="ARBA00022679"/>
    </source>
</evidence>
<evidence type="ECO:0000256" key="1">
    <source>
        <dbReference type="ARBA" id="ARBA00009943"/>
    </source>
</evidence>
<gene>
    <name evidence="8" type="ORF">UU32_C0002G0006</name>
</gene>
<dbReference type="Proteomes" id="UP000033858">
    <property type="component" value="Unassembled WGS sequence"/>
</dbReference>
<name>A0A0G0UKD5_9BACT</name>
<dbReference type="GO" id="GO:0008360">
    <property type="term" value="P:regulation of cell shape"/>
    <property type="evidence" value="ECO:0007669"/>
    <property type="project" value="UniProtKB-KW"/>
</dbReference>
<comment type="similarity">
    <text evidence="1">Belongs to the FemABX family.</text>
</comment>
<sequence length="233" mass="27716">MNNHPLQTKAWGEFRKEWGNEPIFVQDNLVIFSKIPFTKFTIGTVLKGTNIAGLHLVSFRKIGQKHNTIFIKFEPDVLYDQKLENRYKKLGLVKGRRLFAPTTFFLDLTKSEDELLKSFHHKTRYNIRLAQRRGVEVTEDNSDKAFERYLALTFETAKRQGFYAHTEKYHRLMWKYLQPAGIAHLLTARYKNQIITTWILFTWKDFLYYPYGASTDKYKEVMANNLMMWEARL</sequence>
<evidence type="ECO:0000313" key="8">
    <source>
        <dbReference type="EMBL" id="KKR87981.1"/>
    </source>
</evidence>
<dbReference type="Gene3D" id="3.40.630.30">
    <property type="match status" value="1"/>
</dbReference>
<keyword evidence="2" id="KW-0808">Transferase</keyword>
<keyword evidence="4" id="KW-0573">Peptidoglycan synthesis</keyword>
<proteinExistence type="inferred from homology"/>
<organism evidence="8 9">
    <name type="scientific">Candidatus Woesebacteria bacterium GW2011_GWB1_41_10</name>
    <dbReference type="NCBI Taxonomy" id="1618577"/>
    <lineage>
        <taxon>Bacteria</taxon>
        <taxon>Candidatus Woeseibacteriota</taxon>
    </lineage>
</organism>
<evidence type="ECO:0000259" key="7">
    <source>
        <dbReference type="Pfam" id="PF13480"/>
    </source>
</evidence>
<keyword evidence="3" id="KW-0133">Cell shape</keyword>
<evidence type="ECO:0000256" key="5">
    <source>
        <dbReference type="ARBA" id="ARBA00023315"/>
    </source>
</evidence>
<keyword evidence="5" id="KW-0012">Acyltransferase</keyword>
<keyword evidence="6" id="KW-0961">Cell wall biogenesis/degradation</keyword>
<evidence type="ECO:0000256" key="3">
    <source>
        <dbReference type="ARBA" id="ARBA00022960"/>
    </source>
</evidence>
<dbReference type="GO" id="GO:0071555">
    <property type="term" value="P:cell wall organization"/>
    <property type="evidence" value="ECO:0007669"/>
    <property type="project" value="UniProtKB-KW"/>
</dbReference>
<dbReference type="PROSITE" id="PS51191">
    <property type="entry name" value="FEMABX"/>
    <property type="match status" value="1"/>
</dbReference>
<dbReference type="GO" id="GO:0016755">
    <property type="term" value="F:aminoacyltransferase activity"/>
    <property type="evidence" value="ECO:0007669"/>
    <property type="project" value="InterPro"/>
</dbReference>
<dbReference type="PANTHER" id="PTHR36174">
    <property type="entry name" value="LIPID II:GLYCINE GLYCYLTRANSFERASE"/>
    <property type="match status" value="1"/>
</dbReference>